<dbReference type="PANTHER" id="PTHR43267">
    <property type="entry name" value="TRNA THREONYLCARBAMOYLADENOSINE DEHYDRATASE"/>
    <property type="match status" value="1"/>
</dbReference>
<keyword evidence="2" id="KW-0808">Transferase</keyword>
<dbReference type="RefSeq" id="WP_092056375.1">
    <property type="nucleotide sequence ID" value="NZ_FOQD01000022.1"/>
</dbReference>
<evidence type="ECO:0000259" key="1">
    <source>
        <dbReference type="Pfam" id="PF00899"/>
    </source>
</evidence>
<dbReference type="GO" id="GO:0008641">
    <property type="term" value="F:ubiquitin-like modifier activating enzyme activity"/>
    <property type="evidence" value="ECO:0007669"/>
    <property type="project" value="InterPro"/>
</dbReference>
<proteinExistence type="predicted"/>
<dbReference type="InterPro" id="IPR000594">
    <property type="entry name" value="ThiF_NAD_FAD-bd"/>
</dbReference>
<keyword evidence="3" id="KW-1185">Reference proteome</keyword>
<protein>
    <submittedName>
        <fullName evidence="2">Sulfur carrier protein ThiS adenylyltransferase</fullName>
    </submittedName>
</protein>
<dbReference type="STRING" id="1576369.SAMN05421753_12245"/>
<dbReference type="GO" id="GO:0061503">
    <property type="term" value="F:tRNA threonylcarbamoyladenosine dehydratase"/>
    <property type="evidence" value="ECO:0007669"/>
    <property type="project" value="TreeGrafter"/>
</dbReference>
<dbReference type="Gene3D" id="3.40.50.720">
    <property type="entry name" value="NAD(P)-binding Rossmann-like Domain"/>
    <property type="match status" value="1"/>
</dbReference>
<dbReference type="EMBL" id="FOQD01000022">
    <property type="protein sequence ID" value="SFJ51426.1"/>
    <property type="molecule type" value="Genomic_DNA"/>
</dbReference>
<dbReference type="OrthoDB" id="258438at2"/>
<dbReference type="InterPro" id="IPR045886">
    <property type="entry name" value="ThiF/MoeB/HesA"/>
</dbReference>
<dbReference type="PANTHER" id="PTHR43267:SF1">
    <property type="entry name" value="TRNA THREONYLCARBAMOYLADENOSINE DEHYDRATASE"/>
    <property type="match status" value="1"/>
</dbReference>
<name>A0A1I3S1M3_9PLAN</name>
<dbReference type="SUPFAM" id="SSF69572">
    <property type="entry name" value="Activating enzymes of the ubiquitin-like proteins"/>
    <property type="match status" value="1"/>
</dbReference>
<evidence type="ECO:0000313" key="3">
    <source>
        <dbReference type="Proteomes" id="UP000199518"/>
    </source>
</evidence>
<accession>A0A1I3S1M3</accession>
<dbReference type="Pfam" id="PF00899">
    <property type="entry name" value="ThiF"/>
    <property type="match status" value="1"/>
</dbReference>
<evidence type="ECO:0000313" key="2">
    <source>
        <dbReference type="EMBL" id="SFJ51426.1"/>
    </source>
</evidence>
<dbReference type="GO" id="GO:0016779">
    <property type="term" value="F:nucleotidyltransferase activity"/>
    <property type="evidence" value="ECO:0007669"/>
    <property type="project" value="UniProtKB-KW"/>
</dbReference>
<dbReference type="Proteomes" id="UP000199518">
    <property type="component" value="Unassembled WGS sequence"/>
</dbReference>
<keyword evidence="2" id="KW-0548">Nucleotidyltransferase</keyword>
<dbReference type="GO" id="GO:0061504">
    <property type="term" value="P:cyclic threonylcarbamoyladenosine biosynthetic process"/>
    <property type="evidence" value="ECO:0007669"/>
    <property type="project" value="TreeGrafter"/>
</dbReference>
<organism evidence="2 3">
    <name type="scientific">Planctomicrobium piriforme</name>
    <dbReference type="NCBI Taxonomy" id="1576369"/>
    <lineage>
        <taxon>Bacteria</taxon>
        <taxon>Pseudomonadati</taxon>
        <taxon>Planctomycetota</taxon>
        <taxon>Planctomycetia</taxon>
        <taxon>Planctomycetales</taxon>
        <taxon>Planctomycetaceae</taxon>
        <taxon>Planctomicrobium</taxon>
    </lineage>
</organism>
<feature type="domain" description="THIF-type NAD/FAD binding fold" evidence="1">
    <location>
        <begin position="19"/>
        <end position="200"/>
    </location>
</feature>
<gene>
    <name evidence="2" type="ORF">SAMN05421753_12245</name>
</gene>
<reference evidence="3" key="1">
    <citation type="submission" date="2016-10" db="EMBL/GenBank/DDBJ databases">
        <authorList>
            <person name="Varghese N."/>
            <person name="Submissions S."/>
        </authorList>
    </citation>
    <scope>NUCLEOTIDE SEQUENCE [LARGE SCALE GENOMIC DNA]</scope>
    <source>
        <strain evidence="3">DSM 26348</strain>
    </source>
</reference>
<dbReference type="InterPro" id="IPR035985">
    <property type="entry name" value="Ubiquitin-activating_enz"/>
</dbReference>
<sequence length="232" mass="25304">MNSVSDRFERQADLVPAARLAEELVTVIGVGAVGRQAALQLAAIGVRRLQLIDFDTVEATNVTTQGYLCEDVGALKVDATAAQLWRVDPQLEVQSLADRYRPAQDIGAVVFCCVDAIGSREAIWRAVSRRSQFWCDGRLRGEVLRVLTAADPASRGHYPTTLFPQSQAQPGACTSRSTIYTAGIAAGYMVHQFTRWLRGLPVTPEVLLNLLADELIVPDVPSGNLSAEHKFR</sequence>
<dbReference type="AlphaFoldDB" id="A0A1I3S1M3"/>